<dbReference type="EMBL" id="NOZQ01000065">
    <property type="protein sequence ID" value="OYD16452.1"/>
    <property type="molecule type" value="Genomic_DNA"/>
</dbReference>
<dbReference type="PANTHER" id="PTHR10434">
    <property type="entry name" value="1-ACYL-SN-GLYCEROL-3-PHOSPHATE ACYLTRANSFERASE"/>
    <property type="match status" value="1"/>
</dbReference>
<evidence type="ECO:0000313" key="4">
    <source>
        <dbReference type="EMBL" id="OYD16452.1"/>
    </source>
</evidence>
<keyword evidence="2" id="KW-0012">Acyltransferase</keyword>
<reference evidence="4 5" key="1">
    <citation type="submission" date="2017-07" db="EMBL/GenBank/DDBJ databases">
        <title>Recovery of genomes from metagenomes via a dereplication, aggregation, and scoring strategy.</title>
        <authorList>
            <person name="Sieber C.M."/>
            <person name="Probst A.J."/>
            <person name="Sharrar A."/>
            <person name="Thomas B.C."/>
            <person name="Hess M."/>
            <person name="Tringe S.G."/>
            <person name="Banfield J.F."/>
        </authorList>
    </citation>
    <scope>NUCLEOTIDE SEQUENCE [LARGE SCALE GENOMIC DNA]</scope>
    <source>
        <strain evidence="4">JGI_Cruoil_03_44_89</strain>
    </source>
</reference>
<dbReference type="Proteomes" id="UP000215215">
    <property type="component" value="Unassembled WGS sequence"/>
</dbReference>
<dbReference type="PANTHER" id="PTHR10434:SF11">
    <property type="entry name" value="1-ACYL-SN-GLYCEROL-3-PHOSPHATE ACYLTRANSFERASE"/>
    <property type="match status" value="1"/>
</dbReference>
<dbReference type="AlphaFoldDB" id="A0A235BW37"/>
<evidence type="ECO:0000256" key="1">
    <source>
        <dbReference type="ARBA" id="ARBA00022679"/>
    </source>
</evidence>
<dbReference type="InterPro" id="IPR002123">
    <property type="entry name" value="Plipid/glycerol_acylTrfase"/>
</dbReference>
<evidence type="ECO:0000259" key="3">
    <source>
        <dbReference type="SMART" id="SM00563"/>
    </source>
</evidence>
<comment type="caution">
    <text evidence="4">The sequence shown here is derived from an EMBL/GenBank/DDBJ whole genome shotgun (WGS) entry which is preliminary data.</text>
</comment>
<accession>A0A235BW37</accession>
<protein>
    <recommendedName>
        <fullName evidence="3">Phospholipid/glycerol acyltransferase domain-containing protein</fullName>
    </recommendedName>
</protein>
<name>A0A235BW37_UNCW3</name>
<gene>
    <name evidence="4" type="ORF">CH333_03380</name>
</gene>
<dbReference type="Pfam" id="PF01553">
    <property type="entry name" value="Acyltransferase"/>
    <property type="match status" value="1"/>
</dbReference>
<dbReference type="SUPFAM" id="SSF69593">
    <property type="entry name" value="Glycerol-3-phosphate (1)-acyltransferase"/>
    <property type="match status" value="1"/>
</dbReference>
<sequence>MKLRYRITTRIVNFVWHLFFGFRVYNRENIPDRGGIIVASNHLTNYDPPLIGTAVWKREVFFFAKEELFVINPFYTWLLKYFNAFKVSRTGIDKKAIRHTEQLLRRGLCVIMFPEGTRSRKGVFLDFKSGVGYIAARANVPVIPAYLHGVNSPLILQFLRRVRPLVIFGEPVRPDMFAGRIRERADTISHEVMRSIKALSQDTRYR</sequence>
<dbReference type="SMART" id="SM00563">
    <property type="entry name" value="PlsC"/>
    <property type="match status" value="1"/>
</dbReference>
<dbReference type="GO" id="GO:0006654">
    <property type="term" value="P:phosphatidic acid biosynthetic process"/>
    <property type="evidence" value="ECO:0007669"/>
    <property type="project" value="TreeGrafter"/>
</dbReference>
<dbReference type="CDD" id="cd07989">
    <property type="entry name" value="LPLAT_AGPAT-like"/>
    <property type="match status" value="1"/>
</dbReference>
<keyword evidence="1" id="KW-0808">Transferase</keyword>
<proteinExistence type="predicted"/>
<organism evidence="4 5">
    <name type="scientific">candidate division WOR-3 bacterium JGI_Cruoil_03_44_89</name>
    <dbReference type="NCBI Taxonomy" id="1973748"/>
    <lineage>
        <taxon>Bacteria</taxon>
        <taxon>Bacteria division WOR-3</taxon>
    </lineage>
</organism>
<evidence type="ECO:0000313" key="5">
    <source>
        <dbReference type="Proteomes" id="UP000215215"/>
    </source>
</evidence>
<evidence type="ECO:0000256" key="2">
    <source>
        <dbReference type="ARBA" id="ARBA00023315"/>
    </source>
</evidence>
<dbReference type="GO" id="GO:0003841">
    <property type="term" value="F:1-acylglycerol-3-phosphate O-acyltransferase activity"/>
    <property type="evidence" value="ECO:0007669"/>
    <property type="project" value="TreeGrafter"/>
</dbReference>
<feature type="domain" description="Phospholipid/glycerol acyltransferase" evidence="3">
    <location>
        <begin position="36"/>
        <end position="150"/>
    </location>
</feature>